<dbReference type="SUPFAM" id="SSF56801">
    <property type="entry name" value="Acetyl-CoA synthetase-like"/>
    <property type="match status" value="1"/>
</dbReference>
<dbReference type="InterPro" id="IPR000873">
    <property type="entry name" value="AMP-dep_synth/lig_dom"/>
</dbReference>
<evidence type="ECO:0000256" key="1">
    <source>
        <dbReference type="ARBA" id="ARBA00006432"/>
    </source>
</evidence>
<feature type="domain" description="AMP-dependent synthetase/ligase" evidence="2">
    <location>
        <begin position="28"/>
        <end position="378"/>
    </location>
</feature>
<dbReference type="Pfam" id="PF00501">
    <property type="entry name" value="AMP-binding"/>
    <property type="match status" value="1"/>
</dbReference>
<sequence length="592" mass="67597">IPGTFICHTLYEINMIDYEYYSVLHLLEAHALSKPDNVCLLYPNFKPQQPTTYASVTFKQFNDMANNLAKILSKNFNENELKSNNNSIIVCLLASGNVQYLLTIYALLKLNIIVFPLSIRNSQPAIVHLITKTNASYLLYSQQYSTIVNDTIKELKGVKIATLDDEIDIQDLLVKNNNDDINLSIHKKEDLERINVIYHRAFHYESVGGNIGLVAPGNSGSTAFPKPIYLDNKRLLNPYYIYKNFNEDNYKPNDTLLSMAPFFYEYGFRMTFIMWQNKGIYALPLTRTVPPSPHDVLASIKSGKINIFGSAPAALEQLIDTIKVENNNDYSPLKQLRYISFGGAPCPDELCKNILDNGIELRCEYGSTETGPCMFYDFESPLINTRLKRMRIPNIRKPYLTFIPESDDSNIKELVLLPNDPFKASNISNRSDGSYTTNDLFIEDPPNSGYYIIQGRIDDTLIHTNGTKTNAIPIELTIREHLIVKQVAVIGHDRFCTSAIIQLNIDEASKYQLNEIDKQVWMAIEAANRNSPKHSRILKEMYTILPMNKYLPVTDKGNIMRKKILVEYEDIINDMYNKFLNNVDEHQQQSGT</sequence>
<protein>
    <recommendedName>
        <fullName evidence="2">AMP-dependent synthetase/ligase domain-containing protein</fullName>
    </recommendedName>
</protein>
<evidence type="ECO:0000313" key="5">
    <source>
        <dbReference type="Proteomes" id="UP000682733"/>
    </source>
</evidence>
<dbReference type="Proteomes" id="UP000677228">
    <property type="component" value="Unassembled WGS sequence"/>
</dbReference>
<dbReference type="GO" id="GO:0031956">
    <property type="term" value="F:medium-chain fatty acid-CoA ligase activity"/>
    <property type="evidence" value="ECO:0007669"/>
    <property type="project" value="TreeGrafter"/>
</dbReference>
<dbReference type="Proteomes" id="UP000682733">
    <property type="component" value="Unassembled WGS sequence"/>
</dbReference>
<dbReference type="Gene3D" id="3.40.50.12780">
    <property type="entry name" value="N-terminal domain of ligase-like"/>
    <property type="match status" value="1"/>
</dbReference>
<name>A0A8S2ID59_9BILA</name>
<dbReference type="EMBL" id="CAJOBA010005403">
    <property type="protein sequence ID" value="CAF3742426.1"/>
    <property type="molecule type" value="Genomic_DNA"/>
</dbReference>
<dbReference type="AlphaFoldDB" id="A0A8S2ID59"/>
<dbReference type="EMBL" id="CAJNOK010005397">
    <property type="protein sequence ID" value="CAF0971044.1"/>
    <property type="molecule type" value="Genomic_DNA"/>
</dbReference>
<reference evidence="4" key="1">
    <citation type="submission" date="2021-02" db="EMBL/GenBank/DDBJ databases">
        <authorList>
            <person name="Nowell W R."/>
        </authorList>
    </citation>
    <scope>NUCLEOTIDE SEQUENCE</scope>
</reference>
<dbReference type="PANTHER" id="PTHR43201:SF8">
    <property type="entry name" value="ACYL-COA SYNTHETASE FAMILY MEMBER 3"/>
    <property type="match status" value="1"/>
</dbReference>
<comment type="similarity">
    <text evidence="1">Belongs to the ATP-dependent AMP-binding enzyme family.</text>
</comment>
<accession>A0A8S2ID59</accession>
<gene>
    <name evidence="3" type="ORF">OVA965_LOCUS13101</name>
    <name evidence="4" type="ORF">TMI583_LOCUS13104</name>
</gene>
<comment type="caution">
    <text evidence="4">The sequence shown here is derived from an EMBL/GenBank/DDBJ whole genome shotgun (WGS) entry which is preliminary data.</text>
</comment>
<dbReference type="InterPro" id="IPR042099">
    <property type="entry name" value="ANL_N_sf"/>
</dbReference>
<evidence type="ECO:0000313" key="4">
    <source>
        <dbReference type="EMBL" id="CAF3742426.1"/>
    </source>
</evidence>
<evidence type="ECO:0000259" key="2">
    <source>
        <dbReference type="Pfam" id="PF00501"/>
    </source>
</evidence>
<dbReference type="Pfam" id="PF23562">
    <property type="entry name" value="AMP-binding_C_3"/>
    <property type="match status" value="1"/>
</dbReference>
<evidence type="ECO:0000313" key="3">
    <source>
        <dbReference type="EMBL" id="CAF0971044.1"/>
    </source>
</evidence>
<feature type="non-terminal residue" evidence="4">
    <location>
        <position position="1"/>
    </location>
</feature>
<proteinExistence type="inferred from homology"/>
<dbReference type="PANTHER" id="PTHR43201">
    <property type="entry name" value="ACYL-COA SYNTHETASE"/>
    <property type="match status" value="1"/>
</dbReference>
<organism evidence="4 5">
    <name type="scientific">Didymodactylos carnosus</name>
    <dbReference type="NCBI Taxonomy" id="1234261"/>
    <lineage>
        <taxon>Eukaryota</taxon>
        <taxon>Metazoa</taxon>
        <taxon>Spiralia</taxon>
        <taxon>Gnathifera</taxon>
        <taxon>Rotifera</taxon>
        <taxon>Eurotatoria</taxon>
        <taxon>Bdelloidea</taxon>
        <taxon>Philodinida</taxon>
        <taxon>Philodinidae</taxon>
        <taxon>Didymodactylos</taxon>
    </lineage>
</organism>
<dbReference type="GO" id="GO:0006631">
    <property type="term" value="P:fatty acid metabolic process"/>
    <property type="evidence" value="ECO:0007669"/>
    <property type="project" value="TreeGrafter"/>
</dbReference>